<dbReference type="InterPro" id="IPR003661">
    <property type="entry name" value="HisK_dim/P_dom"/>
</dbReference>
<dbReference type="GO" id="GO:0006355">
    <property type="term" value="P:regulation of DNA-templated transcription"/>
    <property type="evidence" value="ECO:0007669"/>
    <property type="project" value="InterPro"/>
</dbReference>
<evidence type="ECO:0000256" key="4">
    <source>
        <dbReference type="ARBA" id="ARBA00022475"/>
    </source>
</evidence>
<keyword evidence="8" id="KW-0547">Nucleotide-binding</keyword>
<keyword evidence="13 14" id="KW-0472">Membrane</keyword>
<organism evidence="18 19">
    <name type="scientific">Candidatus Uhrbacteria bacterium CG_4_9_14_3_um_filter_41_35</name>
    <dbReference type="NCBI Taxonomy" id="1975034"/>
    <lineage>
        <taxon>Bacteria</taxon>
        <taxon>Candidatus Uhriibacteriota</taxon>
    </lineage>
</organism>
<sequence length="775" mass="85853">MKFGRGISTKLLVTFLLIGLVPIIVFGYISVTSSKRNIKNQIYDKVLATAEAKEGQIYLYLDAIKRRTENFASDGLIKIILKENINSEEQKTELPALSEYLGTNTGLLDENIVGIFIANPDGQIIASTHQSEIGKNESGDEYFIKGRSDTYISELKGSVHFDKYNPFMVTSPITDHKSGELLGVIGISFDINQIRQILSGEFQLTAGAISARGGLSESTEVYVVNGSREIFIHPISLFGKPLEEAEELGNTVSSLPITECLEGGQEILGEYKNFKNVNVIGASMCITNEEWVLIVETNTADAYSSTYRLMLQLLVFALLLFVLVILVAFIVSKRISDPIKKLNQGTEIISAGDWDYVININTGDEIQDLGEAFNKMSSRLKEYYADLEKKVAERTKELRKKVKIISASQARDEATLASIGDGLIAVDKNENIFIANDEAVKLLKTSYKSLIGKKFIEVIKIVDEQGRLVKKEKLPIHKIIKSKKILHSSETYIKNSDGKVFPVSVTASPIVIDGKFSGGVIVFRDISREKEIDREKTEFVSLTSHQLKTPLGTMGWYLELFLAGDVGKITKKQQELLSDMFESNTQMKNLVSSLLNISRIETGRLTIEPKKLQVANIIEASVKETSPGAKTKGCKIIFDSKNTTLQPIPVDELLLLQVLHNFITNAVKYSKTDGGIVNISLQTDNEDNYIIAVADNGIGIPKNAQDRVFKKYFRAENALDAQVEGTGLGLYITKLIMENSGGRVWFESEEGTGTVFYALIPKTGMKAKKGDRRLA</sequence>
<dbReference type="Pfam" id="PF02518">
    <property type="entry name" value="HATPase_c"/>
    <property type="match status" value="1"/>
</dbReference>
<dbReference type="InterPro" id="IPR050351">
    <property type="entry name" value="BphY/WalK/GraS-like"/>
</dbReference>
<keyword evidence="11 14" id="KW-1133">Transmembrane helix</keyword>
<dbReference type="Gene3D" id="6.10.340.10">
    <property type="match status" value="1"/>
</dbReference>
<comment type="caution">
    <text evidence="18">The sequence shown here is derived from an EMBL/GenBank/DDBJ whole genome shotgun (WGS) entry which is preliminary data.</text>
</comment>
<dbReference type="InterPro" id="IPR036890">
    <property type="entry name" value="HATPase_C_sf"/>
</dbReference>
<dbReference type="PRINTS" id="PR00344">
    <property type="entry name" value="BCTRLSENSOR"/>
</dbReference>
<dbReference type="CDD" id="cd06225">
    <property type="entry name" value="HAMP"/>
    <property type="match status" value="1"/>
</dbReference>
<dbReference type="GO" id="GO:0000155">
    <property type="term" value="F:phosphorelay sensor kinase activity"/>
    <property type="evidence" value="ECO:0007669"/>
    <property type="project" value="InterPro"/>
</dbReference>
<comment type="subcellular location">
    <subcellularLocation>
        <location evidence="2">Cell membrane</location>
        <topology evidence="2">Multi-pass membrane protein</topology>
    </subcellularLocation>
</comment>
<dbReference type="InterPro" id="IPR000014">
    <property type="entry name" value="PAS"/>
</dbReference>
<reference evidence="19" key="1">
    <citation type="submission" date="2017-09" db="EMBL/GenBank/DDBJ databases">
        <title>Depth-based differentiation of microbial function through sediment-hosted aquifers and enrichment of novel symbionts in the deep terrestrial subsurface.</title>
        <authorList>
            <person name="Probst A.J."/>
            <person name="Ladd B."/>
            <person name="Jarett J.K."/>
            <person name="Geller-Mcgrath D.E."/>
            <person name="Sieber C.M.K."/>
            <person name="Emerson J.B."/>
            <person name="Anantharaman K."/>
            <person name="Thomas B.C."/>
            <person name="Malmstrom R."/>
            <person name="Stieglmeier M."/>
            <person name="Klingl A."/>
            <person name="Woyke T."/>
            <person name="Ryan C.M."/>
            <person name="Banfield J.F."/>
        </authorList>
    </citation>
    <scope>NUCLEOTIDE SEQUENCE [LARGE SCALE GENOMIC DNA]</scope>
</reference>
<evidence type="ECO:0000256" key="7">
    <source>
        <dbReference type="ARBA" id="ARBA00022692"/>
    </source>
</evidence>
<evidence type="ECO:0000259" key="16">
    <source>
        <dbReference type="PROSITE" id="PS50112"/>
    </source>
</evidence>
<evidence type="ECO:0000256" key="10">
    <source>
        <dbReference type="ARBA" id="ARBA00022840"/>
    </source>
</evidence>
<keyword evidence="6" id="KW-0808">Transferase</keyword>
<dbReference type="GO" id="GO:0007234">
    <property type="term" value="P:osmosensory signaling via phosphorelay pathway"/>
    <property type="evidence" value="ECO:0007669"/>
    <property type="project" value="TreeGrafter"/>
</dbReference>
<keyword evidence="4" id="KW-1003">Cell membrane</keyword>
<name>A0A2M7XGI8_9BACT</name>
<keyword evidence="9" id="KW-0418">Kinase</keyword>
<evidence type="ECO:0000259" key="15">
    <source>
        <dbReference type="PROSITE" id="PS50109"/>
    </source>
</evidence>
<dbReference type="GO" id="GO:0005524">
    <property type="term" value="F:ATP binding"/>
    <property type="evidence" value="ECO:0007669"/>
    <property type="project" value="UniProtKB-KW"/>
</dbReference>
<dbReference type="FunFam" id="3.30.565.10:FF:000006">
    <property type="entry name" value="Sensor histidine kinase WalK"/>
    <property type="match status" value="1"/>
</dbReference>
<feature type="domain" description="Histidine kinase" evidence="15">
    <location>
        <begin position="542"/>
        <end position="764"/>
    </location>
</feature>
<dbReference type="CDD" id="cd00075">
    <property type="entry name" value="HATPase"/>
    <property type="match status" value="1"/>
</dbReference>
<dbReference type="NCBIfam" id="TIGR00229">
    <property type="entry name" value="sensory_box"/>
    <property type="match status" value="1"/>
</dbReference>
<dbReference type="SMART" id="SM00388">
    <property type="entry name" value="HisKA"/>
    <property type="match status" value="1"/>
</dbReference>
<dbReference type="Pfam" id="PF00672">
    <property type="entry name" value="HAMP"/>
    <property type="match status" value="1"/>
</dbReference>
<dbReference type="GO" id="GO:0005886">
    <property type="term" value="C:plasma membrane"/>
    <property type="evidence" value="ECO:0007669"/>
    <property type="project" value="UniProtKB-SubCell"/>
</dbReference>
<dbReference type="PROSITE" id="PS50885">
    <property type="entry name" value="HAMP"/>
    <property type="match status" value="1"/>
</dbReference>
<feature type="domain" description="PAS" evidence="16">
    <location>
        <begin position="408"/>
        <end position="483"/>
    </location>
</feature>
<dbReference type="Proteomes" id="UP000231263">
    <property type="component" value="Unassembled WGS sequence"/>
</dbReference>
<dbReference type="SUPFAM" id="SSF55874">
    <property type="entry name" value="ATPase domain of HSP90 chaperone/DNA topoisomerase II/histidine kinase"/>
    <property type="match status" value="1"/>
</dbReference>
<evidence type="ECO:0000259" key="17">
    <source>
        <dbReference type="PROSITE" id="PS50885"/>
    </source>
</evidence>
<dbReference type="Gene3D" id="1.10.287.130">
    <property type="match status" value="1"/>
</dbReference>
<dbReference type="Pfam" id="PF00989">
    <property type="entry name" value="PAS"/>
    <property type="match status" value="1"/>
</dbReference>
<dbReference type="SUPFAM" id="SSF158472">
    <property type="entry name" value="HAMP domain-like"/>
    <property type="match status" value="1"/>
</dbReference>
<feature type="transmembrane region" description="Helical" evidence="14">
    <location>
        <begin position="12"/>
        <end position="31"/>
    </location>
</feature>
<evidence type="ECO:0000256" key="13">
    <source>
        <dbReference type="ARBA" id="ARBA00023136"/>
    </source>
</evidence>
<dbReference type="AlphaFoldDB" id="A0A2M7XGI8"/>
<dbReference type="GO" id="GO:0030295">
    <property type="term" value="F:protein kinase activator activity"/>
    <property type="evidence" value="ECO:0007669"/>
    <property type="project" value="TreeGrafter"/>
</dbReference>
<dbReference type="SUPFAM" id="SSF103190">
    <property type="entry name" value="Sensory domain-like"/>
    <property type="match status" value="1"/>
</dbReference>
<dbReference type="Pfam" id="PF02743">
    <property type="entry name" value="dCache_1"/>
    <property type="match status" value="1"/>
</dbReference>
<keyword evidence="12" id="KW-0902">Two-component regulatory system</keyword>
<dbReference type="InterPro" id="IPR029151">
    <property type="entry name" value="Sensor-like_sf"/>
</dbReference>
<keyword evidence="10" id="KW-0067">ATP-binding</keyword>
<evidence type="ECO:0000313" key="19">
    <source>
        <dbReference type="Proteomes" id="UP000231263"/>
    </source>
</evidence>
<dbReference type="InterPro" id="IPR013767">
    <property type="entry name" value="PAS_fold"/>
</dbReference>
<proteinExistence type="predicted"/>
<dbReference type="PROSITE" id="PS50112">
    <property type="entry name" value="PAS"/>
    <property type="match status" value="1"/>
</dbReference>
<evidence type="ECO:0000256" key="6">
    <source>
        <dbReference type="ARBA" id="ARBA00022679"/>
    </source>
</evidence>
<evidence type="ECO:0000256" key="11">
    <source>
        <dbReference type="ARBA" id="ARBA00022989"/>
    </source>
</evidence>
<dbReference type="InterPro" id="IPR036097">
    <property type="entry name" value="HisK_dim/P_sf"/>
</dbReference>
<dbReference type="InterPro" id="IPR035965">
    <property type="entry name" value="PAS-like_dom_sf"/>
</dbReference>
<dbReference type="InterPro" id="IPR003594">
    <property type="entry name" value="HATPase_dom"/>
</dbReference>
<evidence type="ECO:0000256" key="2">
    <source>
        <dbReference type="ARBA" id="ARBA00004651"/>
    </source>
</evidence>
<evidence type="ECO:0000256" key="14">
    <source>
        <dbReference type="SAM" id="Phobius"/>
    </source>
</evidence>
<evidence type="ECO:0000256" key="5">
    <source>
        <dbReference type="ARBA" id="ARBA00022553"/>
    </source>
</evidence>
<dbReference type="CDD" id="cd00130">
    <property type="entry name" value="PAS"/>
    <property type="match status" value="1"/>
</dbReference>
<evidence type="ECO:0000313" key="18">
    <source>
        <dbReference type="EMBL" id="PJA46983.1"/>
    </source>
</evidence>
<dbReference type="SMART" id="SM00304">
    <property type="entry name" value="HAMP"/>
    <property type="match status" value="1"/>
</dbReference>
<feature type="transmembrane region" description="Helical" evidence="14">
    <location>
        <begin position="309"/>
        <end position="331"/>
    </location>
</feature>
<dbReference type="SUPFAM" id="SSF47384">
    <property type="entry name" value="Homodimeric domain of signal transducing histidine kinase"/>
    <property type="match status" value="1"/>
</dbReference>
<dbReference type="Gene3D" id="3.30.565.10">
    <property type="entry name" value="Histidine kinase-like ATPase, C-terminal domain"/>
    <property type="match status" value="1"/>
</dbReference>
<dbReference type="GO" id="GO:0000156">
    <property type="term" value="F:phosphorelay response regulator activity"/>
    <property type="evidence" value="ECO:0007669"/>
    <property type="project" value="TreeGrafter"/>
</dbReference>
<dbReference type="PANTHER" id="PTHR42878">
    <property type="entry name" value="TWO-COMPONENT HISTIDINE KINASE"/>
    <property type="match status" value="1"/>
</dbReference>
<evidence type="ECO:0000256" key="3">
    <source>
        <dbReference type="ARBA" id="ARBA00012438"/>
    </source>
</evidence>
<dbReference type="EC" id="2.7.13.3" evidence="3"/>
<feature type="domain" description="HAMP" evidence="17">
    <location>
        <begin position="333"/>
        <end position="385"/>
    </location>
</feature>
<dbReference type="InterPro" id="IPR003660">
    <property type="entry name" value="HAMP_dom"/>
</dbReference>
<dbReference type="CDD" id="cd00082">
    <property type="entry name" value="HisKA"/>
    <property type="match status" value="1"/>
</dbReference>
<dbReference type="InterPro" id="IPR004358">
    <property type="entry name" value="Sig_transdc_His_kin-like_C"/>
</dbReference>
<dbReference type="PROSITE" id="PS50109">
    <property type="entry name" value="HIS_KIN"/>
    <property type="match status" value="1"/>
</dbReference>
<evidence type="ECO:0000256" key="9">
    <source>
        <dbReference type="ARBA" id="ARBA00022777"/>
    </source>
</evidence>
<dbReference type="SMART" id="SM00091">
    <property type="entry name" value="PAS"/>
    <property type="match status" value="1"/>
</dbReference>
<dbReference type="CDD" id="cd12914">
    <property type="entry name" value="PDC1_DGC_like"/>
    <property type="match status" value="1"/>
</dbReference>
<comment type="catalytic activity">
    <reaction evidence="1">
        <text>ATP + protein L-histidine = ADP + protein N-phospho-L-histidine.</text>
        <dbReference type="EC" id="2.7.13.3"/>
    </reaction>
</comment>
<dbReference type="SUPFAM" id="SSF55785">
    <property type="entry name" value="PYP-like sensor domain (PAS domain)"/>
    <property type="match status" value="1"/>
</dbReference>
<accession>A0A2M7XGI8</accession>
<gene>
    <name evidence="18" type="ORF">CO173_00600</name>
</gene>
<keyword evidence="7 14" id="KW-0812">Transmembrane</keyword>
<dbReference type="PANTHER" id="PTHR42878:SF7">
    <property type="entry name" value="SENSOR HISTIDINE KINASE GLRK"/>
    <property type="match status" value="1"/>
</dbReference>
<dbReference type="EMBL" id="PFWT01000005">
    <property type="protein sequence ID" value="PJA46983.1"/>
    <property type="molecule type" value="Genomic_DNA"/>
</dbReference>
<keyword evidence="5" id="KW-0597">Phosphoprotein</keyword>
<dbReference type="Pfam" id="PF00512">
    <property type="entry name" value="HisKA"/>
    <property type="match status" value="1"/>
</dbReference>
<evidence type="ECO:0000256" key="8">
    <source>
        <dbReference type="ARBA" id="ARBA00022741"/>
    </source>
</evidence>
<dbReference type="SMART" id="SM00387">
    <property type="entry name" value="HATPase_c"/>
    <property type="match status" value="1"/>
</dbReference>
<protein>
    <recommendedName>
        <fullName evidence="3">histidine kinase</fullName>
        <ecNumber evidence="3">2.7.13.3</ecNumber>
    </recommendedName>
</protein>
<dbReference type="InterPro" id="IPR005467">
    <property type="entry name" value="His_kinase_dom"/>
</dbReference>
<dbReference type="InterPro" id="IPR033479">
    <property type="entry name" value="dCache_1"/>
</dbReference>
<evidence type="ECO:0000256" key="12">
    <source>
        <dbReference type="ARBA" id="ARBA00023012"/>
    </source>
</evidence>
<dbReference type="Gene3D" id="3.30.450.20">
    <property type="entry name" value="PAS domain"/>
    <property type="match status" value="2"/>
</dbReference>
<evidence type="ECO:0000256" key="1">
    <source>
        <dbReference type="ARBA" id="ARBA00000085"/>
    </source>
</evidence>